<proteinExistence type="predicted"/>
<dbReference type="AlphaFoldDB" id="A0A0E3QJX9"/>
<organism evidence="1 2">
    <name type="scientific">Methanosarcina barkeri str. Wiesmoor</name>
    <dbReference type="NCBI Taxonomy" id="1434109"/>
    <lineage>
        <taxon>Archaea</taxon>
        <taxon>Methanobacteriati</taxon>
        <taxon>Methanobacteriota</taxon>
        <taxon>Stenosarchaea group</taxon>
        <taxon>Methanomicrobia</taxon>
        <taxon>Methanosarcinales</taxon>
        <taxon>Methanosarcinaceae</taxon>
        <taxon>Methanosarcina</taxon>
    </lineage>
</organism>
<accession>A0A0E3QJX9</accession>
<reference evidence="1 2" key="1">
    <citation type="submission" date="2014-07" db="EMBL/GenBank/DDBJ databases">
        <title>Methanogenic archaea and the global carbon cycle.</title>
        <authorList>
            <person name="Henriksen J.R."/>
            <person name="Luke J."/>
            <person name="Reinhart S."/>
            <person name="Benedict M.N."/>
            <person name="Youngblut N.D."/>
            <person name="Metcalf M.E."/>
            <person name="Whitaker R.J."/>
            <person name="Metcalf W.W."/>
        </authorList>
    </citation>
    <scope>NUCLEOTIDE SEQUENCE [LARGE SCALE GENOMIC DNA]</scope>
    <source>
        <strain evidence="1 2">Wiesmoor</strain>
    </source>
</reference>
<name>A0A0E3QJX9_METBA</name>
<dbReference type="RefSeq" id="WP_011308506.1">
    <property type="nucleotide sequence ID" value="NZ_CP009526.1"/>
</dbReference>
<evidence type="ECO:0000313" key="1">
    <source>
        <dbReference type="EMBL" id="AKB50388.1"/>
    </source>
</evidence>
<gene>
    <name evidence="1" type="ORF">MSBRW_1135</name>
</gene>
<dbReference type="GeneID" id="24822594"/>
<dbReference type="Proteomes" id="UP000033038">
    <property type="component" value="Chromosome"/>
</dbReference>
<protein>
    <submittedName>
        <fullName evidence="1">Uncharacterized protein</fullName>
    </submittedName>
</protein>
<evidence type="ECO:0000313" key="2">
    <source>
        <dbReference type="Proteomes" id="UP000033038"/>
    </source>
</evidence>
<dbReference type="EMBL" id="CP009526">
    <property type="protein sequence ID" value="AKB50388.1"/>
    <property type="molecule type" value="Genomic_DNA"/>
</dbReference>
<dbReference type="HOGENOM" id="CLU_2695745_0_0_2"/>
<sequence>MDNATGLFYVNVAEEPDAIDLINTQLGGNDAWVFDYLNALKAYNSEYYEDPHYFWQYDNKGNKLIQVHFYPVK</sequence>
<dbReference type="KEGG" id="mbw:MSBRW_1135"/>
<dbReference type="PATRIC" id="fig|1434109.4.peg.1414"/>